<evidence type="ECO:0000256" key="1">
    <source>
        <dbReference type="SAM" id="Phobius"/>
    </source>
</evidence>
<feature type="non-terminal residue" evidence="2">
    <location>
        <position position="67"/>
    </location>
</feature>
<comment type="caution">
    <text evidence="2">The sequence shown here is derived from an EMBL/GenBank/DDBJ whole genome shotgun (WGS) entry which is preliminary data.</text>
</comment>
<feature type="transmembrane region" description="Helical" evidence="1">
    <location>
        <begin position="38"/>
        <end position="57"/>
    </location>
</feature>
<dbReference type="AlphaFoldDB" id="W1XPA1"/>
<evidence type="ECO:0000313" key="2">
    <source>
        <dbReference type="EMBL" id="ETJ32193.1"/>
    </source>
</evidence>
<dbReference type="InterPro" id="IPR014743">
    <property type="entry name" value="Cl-channel_core"/>
</dbReference>
<accession>W1XPA1</accession>
<proteinExistence type="predicted"/>
<protein>
    <submittedName>
        <fullName evidence="2">Uncharacterized protein</fullName>
    </submittedName>
</protein>
<keyword evidence="1" id="KW-0472">Membrane</keyword>
<name>W1XPA1_9ZZZZ</name>
<keyword evidence="1" id="KW-0812">Transmembrane</keyword>
<sequence>ARPVPVPPGVMGGPVSLFKGLDEMQQMVANQAFSTSDYFLLAVIKLTALVVAAASGFRGGRIFPAVF</sequence>
<dbReference type="EMBL" id="AZMM01013339">
    <property type="protein sequence ID" value="ETJ32193.1"/>
    <property type="molecule type" value="Genomic_DNA"/>
</dbReference>
<feature type="non-terminal residue" evidence="2">
    <location>
        <position position="1"/>
    </location>
</feature>
<reference evidence="2" key="1">
    <citation type="submission" date="2013-12" db="EMBL/GenBank/DDBJ databases">
        <title>A Varibaculum cambriense genome reconstructed from a premature infant gut community with otherwise low bacterial novelty that shifts toward anaerobic metabolism during the third week of life.</title>
        <authorList>
            <person name="Brown C.T."/>
            <person name="Sharon I."/>
            <person name="Thomas B.C."/>
            <person name="Castelle C.J."/>
            <person name="Morowitz M.J."/>
            <person name="Banfield J.F."/>
        </authorList>
    </citation>
    <scope>NUCLEOTIDE SEQUENCE</scope>
</reference>
<dbReference type="SUPFAM" id="SSF81340">
    <property type="entry name" value="Clc chloride channel"/>
    <property type="match status" value="1"/>
</dbReference>
<organism evidence="2">
    <name type="scientific">human gut metagenome</name>
    <dbReference type="NCBI Taxonomy" id="408170"/>
    <lineage>
        <taxon>unclassified sequences</taxon>
        <taxon>metagenomes</taxon>
        <taxon>organismal metagenomes</taxon>
    </lineage>
</organism>
<gene>
    <name evidence="2" type="ORF">Q604_UNBC13339G0001</name>
</gene>
<keyword evidence="1" id="KW-1133">Transmembrane helix</keyword>